<organism evidence="2 3">
    <name type="scientific">Stieleria neptunia</name>
    <dbReference type="NCBI Taxonomy" id="2527979"/>
    <lineage>
        <taxon>Bacteria</taxon>
        <taxon>Pseudomonadati</taxon>
        <taxon>Planctomycetota</taxon>
        <taxon>Planctomycetia</taxon>
        <taxon>Pirellulales</taxon>
        <taxon>Pirellulaceae</taxon>
        <taxon>Stieleria</taxon>
    </lineage>
</organism>
<feature type="transmembrane region" description="Helical" evidence="1">
    <location>
        <begin position="12"/>
        <end position="31"/>
    </location>
</feature>
<keyword evidence="1" id="KW-0812">Transmembrane</keyword>
<protein>
    <submittedName>
        <fullName evidence="2">Uncharacterized protein</fullName>
    </submittedName>
</protein>
<gene>
    <name evidence="2" type="ORF">Enr13x_09180</name>
</gene>
<dbReference type="AlphaFoldDB" id="A0A518HJY2"/>
<feature type="transmembrane region" description="Helical" evidence="1">
    <location>
        <begin position="43"/>
        <end position="63"/>
    </location>
</feature>
<evidence type="ECO:0000256" key="1">
    <source>
        <dbReference type="SAM" id="Phobius"/>
    </source>
</evidence>
<proteinExistence type="predicted"/>
<evidence type="ECO:0000313" key="3">
    <source>
        <dbReference type="Proteomes" id="UP000319004"/>
    </source>
</evidence>
<dbReference type="EMBL" id="CP037423">
    <property type="protein sequence ID" value="QDV41080.1"/>
    <property type="molecule type" value="Genomic_DNA"/>
</dbReference>
<keyword evidence="1" id="KW-0472">Membrane</keyword>
<sequence>MNAPGKQPSATLSLIWGAIWIVGPLTYLLLLMNNLVPEPSNSAYVFGSLLGIPLGGGVLLRGIRLQRENAKREGSS</sequence>
<accession>A0A518HJY2</accession>
<reference evidence="2 3" key="1">
    <citation type="submission" date="2019-03" db="EMBL/GenBank/DDBJ databases">
        <title>Deep-cultivation of Planctomycetes and their phenomic and genomic characterization uncovers novel biology.</title>
        <authorList>
            <person name="Wiegand S."/>
            <person name="Jogler M."/>
            <person name="Boedeker C."/>
            <person name="Pinto D."/>
            <person name="Vollmers J."/>
            <person name="Rivas-Marin E."/>
            <person name="Kohn T."/>
            <person name="Peeters S.H."/>
            <person name="Heuer A."/>
            <person name="Rast P."/>
            <person name="Oberbeckmann S."/>
            <person name="Bunk B."/>
            <person name="Jeske O."/>
            <person name="Meyerdierks A."/>
            <person name="Storesund J.E."/>
            <person name="Kallscheuer N."/>
            <person name="Luecker S."/>
            <person name="Lage O.M."/>
            <person name="Pohl T."/>
            <person name="Merkel B.J."/>
            <person name="Hornburger P."/>
            <person name="Mueller R.-W."/>
            <person name="Bruemmer F."/>
            <person name="Labrenz M."/>
            <person name="Spormann A.M."/>
            <person name="Op den Camp H."/>
            <person name="Overmann J."/>
            <person name="Amann R."/>
            <person name="Jetten M.S.M."/>
            <person name="Mascher T."/>
            <person name="Medema M.H."/>
            <person name="Devos D.P."/>
            <person name="Kaster A.-K."/>
            <person name="Ovreas L."/>
            <person name="Rohde M."/>
            <person name="Galperin M.Y."/>
            <person name="Jogler C."/>
        </authorList>
    </citation>
    <scope>NUCLEOTIDE SEQUENCE [LARGE SCALE GENOMIC DNA]</scope>
    <source>
        <strain evidence="2 3">Enr13</strain>
    </source>
</reference>
<name>A0A518HJY2_9BACT</name>
<keyword evidence="3" id="KW-1185">Reference proteome</keyword>
<dbReference type="KEGG" id="snep:Enr13x_09180"/>
<keyword evidence="1" id="KW-1133">Transmembrane helix</keyword>
<dbReference type="Proteomes" id="UP000319004">
    <property type="component" value="Chromosome"/>
</dbReference>
<evidence type="ECO:0000313" key="2">
    <source>
        <dbReference type="EMBL" id="QDV41080.1"/>
    </source>
</evidence>